<reference evidence="3" key="1">
    <citation type="journal article" date="2019" name="Int. J. Syst. Evol. Microbiol.">
        <title>The Global Catalogue of Microorganisms (GCM) 10K type strain sequencing project: providing services to taxonomists for standard genome sequencing and annotation.</title>
        <authorList>
            <consortium name="The Broad Institute Genomics Platform"/>
            <consortium name="The Broad Institute Genome Sequencing Center for Infectious Disease"/>
            <person name="Wu L."/>
            <person name="Ma J."/>
        </authorList>
    </citation>
    <scope>NUCLEOTIDE SEQUENCE [LARGE SCALE GENOMIC DNA]</scope>
    <source>
        <strain evidence="3">JCM 17342</strain>
    </source>
</reference>
<protein>
    <submittedName>
        <fullName evidence="2">TfuA domain-containing protein</fullName>
    </submittedName>
</protein>
<dbReference type="Pfam" id="PF07812">
    <property type="entry name" value="TfuA"/>
    <property type="match status" value="1"/>
</dbReference>
<evidence type="ECO:0000259" key="1">
    <source>
        <dbReference type="Pfam" id="PF07812"/>
    </source>
</evidence>
<sequence length="202" mass="22471">MTTYAFVGPTAFGLPSVFPAEVEVRPPVRRGDVEALVAAEEPGTLIIVDGTFHSYPAVGHVELRTALESGWRVWGLSSMGAIRAAEMEPLGMRGYGAVYQRFVSDPSFSDDEVALLHSAEPPYQPMSEPMVHIRTFLDSLVAEGKLSESDARDVTVSLKNRWYGYRTHRALAELLPVDDALQAEHRLKTTDLLRFAEEQPWR</sequence>
<evidence type="ECO:0000313" key="2">
    <source>
        <dbReference type="EMBL" id="GAA4011051.1"/>
    </source>
</evidence>
<organism evidence="2 3">
    <name type="scientific">Allokutzneria multivorans</name>
    <dbReference type="NCBI Taxonomy" id="1142134"/>
    <lineage>
        <taxon>Bacteria</taxon>
        <taxon>Bacillati</taxon>
        <taxon>Actinomycetota</taxon>
        <taxon>Actinomycetes</taxon>
        <taxon>Pseudonocardiales</taxon>
        <taxon>Pseudonocardiaceae</taxon>
        <taxon>Allokutzneria</taxon>
    </lineage>
</organism>
<feature type="domain" description="TfuA-like core" evidence="1">
    <location>
        <begin position="49"/>
        <end position="167"/>
    </location>
</feature>
<accession>A0ABP7SFZ0</accession>
<proteinExistence type="predicted"/>
<dbReference type="EMBL" id="BAABAL010000012">
    <property type="protein sequence ID" value="GAA4011051.1"/>
    <property type="molecule type" value="Genomic_DNA"/>
</dbReference>
<dbReference type="RefSeq" id="WP_344876309.1">
    <property type="nucleotide sequence ID" value="NZ_BAABAL010000012.1"/>
</dbReference>
<keyword evidence="3" id="KW-1185">Reference proteome</keyword>
<dbReference type="InterPro" id="IPR012924">
    <property type="entry name" value="TfuA_core"/>
</dbReference>
<dbReference type="Proteomes" id="UP001501747">
    <property type="component" value="Unassembled WGS sequence"/>
</dbReference>
<evidence type="ECO:0000313" key="3">
    <source>
        <dbReference type="Proteomes" id="UP001501747"/>
    </source>
</evidence>
<gene>
    <name evidence="2" type="ORF">GCM10022247_36740</name>
</gene>
<name>A0ABP7SFZ0_9PSEU</name>
<comment type="caution">
    <text evidence="2">The sequence shown here is derived from an EMBL/GenBank/DDBJ whole genome shotgun (WGS) entry which is preliminary data.</text>
</comment>